<accession>A0ABR5A297</accession>
<evidence type="ECO:0000313" key="2">
    <source>
        <dbReference type="EMBL" id="KIL35062.1"/>
    </source>
</evidence>
<sequence>MPWRKGDYPPSMKNLEPRVREKAVEIANALLEDGSEEGRAIAIATDKAKEWAENHPETESKRSSKKEDDSNAERDRYFKDRAGTEDARFHVVPDDNDGWAVKAEGEDKPEYTTNSKSKAVKEAKRMAEEAGTMAIIHAEDGKIEEQHNYQ</sequence>
<organism evidence="2 3">
    <name type="scientific">Cohnella kolymensis</name>
    <dbReference type="NCBI Taxonomy" id="1590652"/>
    <lineage>
        <taxon>Bacteria</taxon>
        <taxon>Bacillati</taxon>
        <taxon>Bacillota</taxon>
        <taxon>Bacilli</taxon>
        <taxon>Bacillales</taxon>
        <taxon>Paenibacillaceae</taxon>
        <taxon>Cohnella</taxon>
    </lineage>
</organism>
<feature type="region of interest" description="Disordered" evidence="1">
    <location>
        <begin position="33"/>
        <end position="120"/>
    </location>
</feature>
<name>A0ABR5A297_9BACL</name>
<dbReference type="Proteomes" id="UP000054526">
    <property type="component" value="Unassembled WGS sequence"/>
</dbReference>
<proteinExistence type="predicted"/>
<dbReference type="EMBL" id="JXAL01000024">
    <property type="protein sequence ID" value="KIL35062.1"/>
    <property type="molecule type" value="Genomic_DNA"/>
</dbReference>
<dbReference type="InterPro" id="IPR018691">
    <property type="entry name" value="DUF2188"/>
</dbReference>
<evidence type="ECO:0000256" key="1">
    <source>
        <dbReference type="SAM" id="MobiDB-lite"/>
    </source>
</evidence>
<dbReference type="Pfam" id="PF09954">
    <property type="entry name" value="DUF2188"/>
    <property type="match status" value="1"/>
</dbReference>
<feature type="compositionally biased region" description="Basic and acidic residues" evidence="1">
    <location>
        <begin position="46"/>
        <end position="93"/>
    </location>
</feature>
<evidence type="ECO:0000313" key="3">
    <source>
        <dbReference type="Proteomes" id="UP000054526"/>
    </source>
</evidence>
<gene>
    <name evidence="2" type="ORF">SD71_15490</name>
</gene>
<reference evidence="2 3" key="1">
    <citation type="submission" date="2014-12" db="EMBL/GenBank/DDBJ databases">
        <title>Draft genome sequence of Cohnella kolymensis strain B-2846.</title>
        <authorList>
            <person name="Karlyshev A.V."/>
            <person name="Kudryashova E.B."/>
        </authorList>
    </citation>
    <scope>NUCLEOTIDE SEQUENCE [LARGE SCALE GENOMIC DNA]</scope>
    <source>
        <strain evidence="2 3">VKM B-2846</strain>
    </source>
</reference>
<dbReference type="RefSeq" id="WP_041065030.1">
    <property type="nucleotide sequence ID" value="NZ_JXAL01000024.1"/>
</dbReference>
<comment type="caution">
    <text evidence="2">The sequence shown here is derived from an EMBL/GenBank/DDBJ whole genome shotgun (WGS) entry which is preliminary data.</text>
</comment>
<keyword evidence="3" id="KW-1185">Reference proteome</keyword>
<evidence type="ECO:0008006" key="4">
    <source>
        <dbReference type="Google" id="ProtNLM"/>
    </source>
</evidence>
<protein>
    <recommendedName>
        <fullName evidence="4">DUF2188 domain-containing protein</fullName>
    </recommendedName>
</protein>